<keyword evidence="1" id="KW-0235">DNA replication</keyword>
<dbReference type="GO" id="GO:0006260">
    <property type="term" value="P:DNA replication"/>
    <property type="evidence" value="ECO:0007669"/>
    <property type="project" value="UniProtKB-KW"/>
</dbReference>
<evidence type="ECO:0000256" key="1">
    <source>
        <dbReference type="ARBA" id="ARBA00022705"/>
    </source>
</evidence>
<dbReference type="WBParaSite" id="ALUE_0000234201-mRNA-1">
    <property type="protein sequence ID" value="ALUE_0000234201-mRNA-1"/>
    <property type="gene ID" value="ALUE_0000234201"/>
</dbReference>
<accession>A0A0M3HLE7</accession>
<dbReference type="InterPro" id="IPR027417">
    <property type="entry name" value="P-loop_NTPase"/>
</dbReference>
<evidence type="ECO:0000313" key="3">
    <source>
        <dbReference type="WBParaSite" id="ALUE_0000234201-mRNA-1"/>
    </source>
</evidence>
<reference evidence="3" key="1">
    <citation type="submission" date="2017-02" db="UniProtKB">
        <authorList>
            <consortium name="WormBaseParasite"/>
        </authorList>
    </citation>
    <scope>IDENTIFICATION</scope>
</reference>
<dbReference type="Gene3D" id="3.40.50.300">
    <property type="entry name" value="P-loop containing nucleotide triphosphate hydrolases"/>
    <property type="match status" value="1"/>
</dbReference>
<dbReference type="PANTHER" id="PTHR23389">
    <property type="entry name" value="CHROMOSOME TRANSMISSION FIDELITY FACTOR 18"/>
    <property type="match status" value="1"/>
</dbReference>
<dbReference type="AlphaFoldDB" id="A0A0M3HLE7"/>
<organism evidence="2 3">
    <name type="scientific">Ascaris lumbricoides</name>
    <name type="common">Giant roundworm</name>
    <dbReference type="NCBI Taxonomy" id="6252"/>
    <lineage>
        <taxon>Eukaryota</taxon>
        <taxon>Metazoa</taxon>
        <taxon>Ecdysozoa</taxon>
        <taxon>Nematoda</taxon>
        <taxon>Chromadorea</taxon>
        <taxon>Rhabditida</taxon>
        <taxon>Spirurina</taxon>
        <taxon>Ascaridomorpha</taxon>
        <taxon>Ascaridoidea</taxon>
        <taxon>Ascarididae</taxon>
        <taxon>Ascaris</taxon>
    </lineage>
</organism>
<name>A0A0M3HLE7_ASCLU</name>
<dbReference type="PANTHER" id="PTHR23389:SF6">
    <property type="entry name" value="REPLICATION FACTOR C SUBUNIT 1"/>
    <property type="match status" value="1"/>
</dbReference>
<keyword evidence="2" id="KW-1185">Reference proteome</keyword>
<dbReference type="Proteomes" id="UP000036681">
    <property type="component" value="Unplaced"/>
</dbReference>
<protein>
    <submittedName>
        <fullName evidence="3">Pilus assembly protein</fullName>
    </submittedName>
</protein>
<dbReference type="GO" id="GO:0005634">
    <property type="term" value="C:nucleus"/>
    <property type="evidence" value="ECO:0007669"/>
    <property type="project" value="TreeGrafter"/>
</dbReference>
<dbReference type="GO" id="GO:0003677">
    <property type="term" value="F:DNA binding"/>
    <property type="evidence" value="ECO:0007669"/>
    <property type="project" value="TreeGrafter"/>
</dbReference>
<evidence type="ECO:0000313" key="2">
    <source>
        <dbReference type="Proteomes" id="UP000036681"/>
    </source>
</evidence>
<sequence>MSGNEDRAGLSELIQMIRETRIPIICICNDRQSPKMRSLVNYCFDVRFQRPRVEQIRVCDLMSDISSYRTPQMEELSIT</sequence>
<proteinExistence type="predicted"/>